<dbReference type="InterPro" id="IPR023347">
    <property type="entry name" value="Lysozyme_dom_sf"/>
</dbReference>
<dbReference type="PANTHER" id="PTHR37406">
    <property type="entry name" value="T4-TYPE LYSOZYME 1-RELATED"/>
    <property type="match status" value="1"/>
</dbReference>
<gene>
    <name evidence="4" type="ordered locus">Nhal_0995</name>
</gene>
<keyword evidence="1 3" id="KW-0929">Antimicrobial</keyword>
<dbReference type="PANTHER" id="PTHR37406:SF1">
    <property type="entry name" value="T4-TYPE LYSOZYME 1-RELATED"/>
    <property type="match status" value="1"/>
</dbReference>
<dbReference type="GO" id="GO:0016998">
    <property type="term" value="P:cell wall macromolecule catabolic process"/>
    <property type="evidence" value="ECO:0007669"/>
    <property type="project" value="InterPro"/>
</dbReference>
<reference evidence="5" key="1">
    <citation type="submission" date="2010-04" db="EMBL/GenBank/DDBJ databases">
        <title>Complete genome sequence of Nitrosococcus halophilus Nc4, a salt-adapted, aerobic obligate ammonia-oxidizing sulfur purple bacterium.</title>
        <authorList>
            <consortium name="US DOE Joint Genome Institute"/>
            <person name="Campbell M.A."/>
            <person name="Malfatti S.A."/>
            <person name="Chain P.S.G."/>
            <person name="Heidelberg J.F."/>
            <person name="Ward B.B."/>
            <person name="Klotz M.G."/>
        </authorList>
    </citation>
    <scope>NUCLEOTIDE SEQUENCE [LARGE SCALE GENOMIC DNA]</scope>
    <source>
        <strain evidence="5">Nc4</strain>
    </source>
</reference>
<dbReference type="KEGG" id="nhl:Nhal_0995"/>
<evidence type="ECO:0000256" key="2">
    <source>
        <dbReference type="ARBA" id="ARBA00022638"/>
    </source>
</evidence>
<dbReference type="CAZy" id="GH24">
    <property type="family name" value="Glycoside Hydrolase Family 24"/>
</dbReference>
<dbReference type="GO" id="GO:0009253">
    <property type="term" value="P:peptidoglycan catabolic process"/>
    <property type="evidence" value="ECO:0007669"/>
    <property type="project" value="InterPro"/>
</dbReference>
<dbReference type="GO" id="GO:0042742">
    <property type="term" value="P:defense response to bacterium"/>
    <property type="evidence" value="ECO:0007669"/>
    <property type="project" value="UniProtKB-KW"/>
</dbReference>
<dbReference type="Proteomes" id="UP000001844">
    <property type="component" value="Chromosome"/>
</dbReference>
<accession>D5BYV5</accession>
<keyword evidence="5" id="KW-1185">Reference proteome</keyword>
<protein>
    <recommendedName>
        <fullName evidence="3">Lysozyme</fullName>
        <ecNumber evidence="3">3.2.1.17</ecNumber>
    </recommendedName>
</protein>
<evidence type="ECO:0000256" key="1">
    <source>
        <dbReference type="ARBA" id="ARBA00022529"/>
    </source>
</evidence>
<proteinExistence type="inferred from homology"/>
<keyword evidence="2 3" id="KW-0081">Bacteriolytic enzyme</keyword>
<dbReference type="GO" id="GO:0031640">
    <property type="term" value="P:killing of cells of another organism"/>
    <property type="evidence" value="ECO:0007669"/>
    <property type="project" value="UniProtKB-KW"/>
</dbReference>
<dbReference type="eggNOG" id="COG3772">
    <property type="taxonomic scope" value="Bacteria"/>
</dbReference>
<keyword evidence="3 4" id="KW-0378">Hydrolase</keyword>
<dbReference type="OrthoDB" id="9091992at2"/>
<dbReference type="InterPro" id="IPR023346">
    <property type="entry name" value="Lysozyme-like_dom_sf"/>
</dbReference>
<dbReference type="RefSeq" id="WP_013032060.1">
    <property type="nucleotide sequence ID" value="NC_013960.1"/>
</dbReference>
<evidence type="ECO:0000313" key="5">
    <source>
        <dbReference type="Proteomes" id="UP000001844"/>
    </source>
</evidence>
<keyword evidence="3" id="KW-0326">Glycosidase</keyword>
<sequence>MEDLFQQLKRHEGLRLKPYRDTVGKMTVGYGRNLEDRGISEQEAELMLMNDVLHFQSRLSQYSWFLVMNETRQGVIINMAYNLGMGGLLSFKRMIAALGDRNYTLAACEMVDSLWAKQVGNRAAELAEQMRLGWRIPF</sequence>
<dbReference type="Gene3D" id="1.10.530.40">
    <property type="match status" value="1"/>
</dbReference>
<dbReference type="EC" id="3.2.1.17" evidence="3"/>
<dbReference type="HOGENOM" id="CLU_115295_0_0_6"/>
<dbReference type="EMBL" id="CP001798">
    <property type="protein sequence ID" value="ADE14168.1"/>
    <property type="molecule type" value="Genomic_DNA"/>
</dbReference>
<dbReference type="GO" id="GO:0003796">
    <property type="term" value="F:lysozyme activity"/>
    <property type="evidence" value="ECO:0007669"/>
    <property type="project" value="UniProtKB-EC"/>
</dbReference>
<organism evidence="4 5">
    <name type="scientific">Nitrosococcus halophilus (strain Nc4)</name>
    <dbReference type="NCBI Taxonomy" id="472759"/>
    <lineage>
        <taxon>Bacteria</taxon>
        <taxon>Pseudomonadati</taxon>
        <taxon>Pseudomonadota</taxon>
        <taxon>Gammaproteobacteria</taxon>
        <taxon>Chromatiales</taxon>
        <taxon>Chromatiaceae</taxon>
        <taxon>Nitrosococcus</taxon>
    </lineage>
</organism>
<dbReference type="InterPro" id="IPR052619">
    <property type="entry name" value="Phage_lysozyme-like"/>
</dbReference>
<dbReference type="STRING" id="472759.Nhal_0995"/>
<name>D5BYV5_NITHN</name>
<dbReference type="SUPFAM" id="SSF53955">
    <property type="entry name" value="Lysozyme-like"/>
    <property type="match status" value="1"/>
</dbReference>
<dbReference type="Pfam" id="PF00959">
    <property type="entry name" value="Phage_lysozyme"/>
    <property type="match status" value="1"/>
</dbReference>
<dbReference type="InterPro" id="IPR002196">
    <property type="entry name" value="Glyco_hydro_24"/>
</dbReference>
<comment type="catalytic activity">
    <reaction evidence="3">
        <text>Hydrolysis of (1-&gt;4)-beta-linkages between N-acetylmuramic acid and N-acetyl-D-glucosamine residues in a peptidoglycan and between N-acetyl-D-glucosamine residues in chitodextrins.</text>
        <dbReference type="EC" id="3.2.1.17"/>
    </reaction>
</comment>
<dbReference type="AlphaFoldDB" id="D5BYV5"/>
<evidence type="ECO:0000256" key="3">
    <source>
        <dbReference type="RuleBase" id="RU003788"/>
    </source>
</evidence>
<evidence type="ECO:0000313" key="4">
    <source>
        <dbReference type="EMBL" id="ADE14168.1"/>
    </source>
</evidence>
<comment type="similarity">
    <text evidence="3">Belongs to the glycosyl hydrolase 24 family.</text>
</comment>